<dbReference type="GO" id="GO:0000428">
    <property type="term" value="C:DNA-directed RNA polymerase complex"/>
    <property type="evidence" value="ECO:0007669"/>
    <property type="project" value="UniProtKB-KW"/>
</dbReference>
<reference evidence="8" key="1">
    <citation type="journal article" date="2019" name="Int. J. Syst. Evol. Microbiol.">
        <title>The Global Catalogue of Microorganisms (GCM) 10K type strain sequencing project: providing services to taxonomists for standard genome sequencing and annotation.</title>
        <authorList>
            <consortium name="The Broad Institute Genomics Platform"/>
            <consortium name="The Broad Institute Genome Sequencing Center for Infectious Disease"/>
            <person name="Wu L."/>
            <person name="Ma J."/>
        </authorList>
    </citation>
    <scope>NUCLEOTIDE SEQUENCE [LARGE SCALE GENOMIC DNA]</scope>
    <source>
        <strain evidence="8">NBRC 110140</strain>
    </source>
</reference>
<evidence type="ECO:0000256" key="4">
    <source>
        <dbReference type="ARBA" id="ARBA00023163"/>
    </source>
</evidence>
<dbReference type="InterPro" id="IPR007627">
    <property type="entry name" value="RNA_pol_sigma70_r2"/>
</dbReference>
<keyword evidence="7" id="KW-0240">DNA-directed RNA polymerase</keyword>
<dbReference type="InterPro" id="IPR013249">
    <property type="entry name" value="RNA_pol_sigma70_r4_t2"/>
</dbReference>
<evidence type="ECO:0000256" key="2">
    <source>
        <dbReference type="ARBA" id="ARBA00023015"/>
    </source>
</evidence>
<evidence type="ECO:0000313" key="8">
    <source>
        <dbReference type="Proteomes" id="UP001156694"/>
    </source>
</evidence>
<dbReference type="InterPro" id="IPR036388">
    <property type="entry name" value="WH-like_DNA-bd_sf"/>
</dbReference>
<keyword evidence="3" id="KW-0731">Sigma factor</keyword>
<comment type="caution">
    <text evidence="7">The sequence shown here is derived from an EMBL/GenBank/DDBJ whole genome shotgun (WGS) entry which is preliminary data.</text>
</comment>
<protein>
    <submittedName>
        <fullName evidence="7">DNA-directed RNA polymerase sigma-70 factor</fullName>
    </submittedName>
</protein>
<dbReference type="Pfam" id="PF04542">
    <property type="entry name" value="Sigma70_r2"/>
    <property type="match status" value="1"/>
</dbReference>
<evidence type="ECO:0000256" key="3">
    <source>
        <dbReference type="ARBA" id="ARBA00023082"/>
    </source>
</evidence>
<name>A0ABQ5VVB8_9RHOB</name>
<dbReference type="SUPFAM" id="SSF88946">
    <property type="entry name" value="Sigma2 domain of RNA polymerase sigma factors"/>
    <property type="match status" value="1"/>
</dbReference>
<comment type="similarity">
    <text evidence="1">Belongs to the sigma-70 factor family. ECF subfamily.</text>
</comment>
<dbReference type="EMBL" id="BSNN01000004">
    <property type="protein sequence ID" value="GLQ35215.1"/>
    <property type="molecule type" value="Genomic_DNA"/>
</dbReference>
<dbReference type="InterPro" id="IPR039425">
    <property type="entry name" value="RNA_pol_sigma-70-like"/>
</dbReference>
<dbReference type="CDD" id="cd06171">
    <property type="entry name" value="Sigma70_r4"/>
    <property type="match status" value="1"/>
</dbReference>
<dbReference type="InterPro" id="IPR013325">
    <property type="entry name" value="RNA_pol_sigma_r2"/>
</dbReference>
<evidence type="ECO:0000259" key="6">
    <source>
        <dbReference type="Pfam" id="PF08281"/>
    </source>
</evidence>
<evidence type="ECO:0000313" key="7">
    <source>
        <dbReference type="EMBL" id="GLQ35215.1"/>
    </source>
</evidence>
<dbReference type="Pfam" id="PF08281">
    <property type="entry name" value="Sigma70_r4_2"/>
    <property type="match status" value="1"/>
</dbReference>
<dbReference type="Gene3D" id="1.10.10.10">
    <property type="entry name" value="Winged helix-like DNA-binding domain superfamily/Winged helix DNA-binding domain"/>
    <property type="match status" value="1"/>
</dbReference>
<dbReference type="InterPro" id="IPR014284">
    <property type="entry name" value="RNA_pol_sigma-70_dom"/>
</dbReference>
<keyword evidence="8" id="KW-1185">Reference proteome</keyword>
<feature type="domain" description="RNA polymerase sigma-70 region 2" evidence="5">
    <location>
        <begin position="25"/>
        <end position="92"/>
    </location>
</feature>
<dbReference type="Gene3D" id="1.10.1740.10">
    <property type="match status" value="1"/>
</dbReference>
<keyword evidence="2" id="KW-0805">Transcription regulation</keyword>
<gene>
    <name evidence="7" type="ORF">GCM10007939_14980</name>
</gene>
<sequence>MLMETSDEILAERAQSGDAEAFGELVSRHYDMVFRLGYRMFGNKSGAEDLAQDVCASLAGKIMSFRAEAKFSTWLYRVAMNAAKDMLRKQHRQTKNNEVWGDIQDLNRATDQQTAEQLAWLSQAMTTLPTEQQQTLVLILSEEMTHAQAAEILGVSEGTISWRISDAKKRLRELAISEERLS</sequence>
<feature type="domain" description="RNA polymerase sigma factor 70 region 4 type 2" evidence="6">
    <location>
        <begin position="120"/>
        <end position="171"/>
    </location>
</feature>
<keyword evidence="4" id="KW-0804">Transcription</keyword>
<dbReference type="SUPFAM" id="SSF88659">
    <property type="entry name" value="Sigma3 and sigma4 domains of RNA polymerase sigma factors"/>
    <property type="match status" value="1"/>
</dbReference>
<evidence type="ECO:0000256" key="1">
    <source>
        <dbReference type="ARBA" id="ARBA00010641"/>
    </source>
</evidence>
<proteinExistence type="inferred from homology"/>
<dbReference type="NCBIfam" id="TIGR02937">
    <property type="entry name" value="sigma70-ECF"/>
    <property type="match status" value="1"/>
</dbReference>
<dbReference type="Proteomes" id="UP001156694">
    <property type="component" value="Unassembled WGS sequence"/>
</dbReference>
<dbReference type="PANTHER" id="PTHR43133">
    <property type="entry name" value="RNA POLYMERASE ECF-TYPE SIGMA FACTO"/>
    <property type="match status" value="1"/>
</dbReference>
<dbReference type="InterPro" id="IPR013324">
    <property type="entry name" value="RNA_pol_sigma_r3/r4-like"/>
</dbReference>
<evidence type="ECO:0000259" key="5">
    <source>
        <dbReference type="Pfam" id="PF04542"/>
    </source>
</evidence>
<accession>A0ABQ5VVB8</accession>
<organism evidence="7 8">
    <name type="scientific">Amylibacter marinus</name>
    <dbReference type="NCBI Taxonomy" id="1475483"/>
    <lineage>
        <taxon>Bacteria</taxon>
        <taxon>Pseudomonadati</taxon>
        <taxon>Pseudomonadota</taxon>
        <taxon>Alphaproteobacteria</taxon>
        <taxon>Rhodobacterales</taxon>
        <taxon>Paracoccaceae</taxon>
        <taxon>Amylibacter</taxon>
    </lineage>
</organism>
<dbReference type="PANTHER" id="PTHR43133:SF51">
    <property type="entry name" value="RNA POLYMERASE SIGMA FACTOR"/>
    <property type="match status" value="1"/>
</dbReference>